<dbReference type="AlphaFoldDB" id="A0A0C1H191"/>
<comment type="caution">
    <text evidence="1">The sequence shown here is derived from an EMBL/GenBank/DDBJ whole genome shotgun (WGS) entry which is preliminary data.</text>
</comment>
<accession>A0A0C1H191</accession>
<dbReference type="Proteomes" id="UP000031465">
    <property type="component" value="Unassembled WGS sequence"/>
</dbReference>
<evidence type="ECO:0000313" key="1">
    <source>
        <dbReference type="EMBL" id="KIC71494.1"/>
    </source>
</evidence>
<gene>
    <name evidence="1" type="ORF">DB44_DK00210</name>
</gene>
<protein>
    <submittedName>
        <fullName evidence="1">Uncharacterized protein</fullName>
    </submittedName>
</protein>
<dbReference type="EMBL" id="JSAN01000083">
    <property type="protein sequence ID" value="KIC71494.1"/>
    <property type="molecule type" value="Genomic_DNA"/>
</dbReference>
<dbReference type="RefSeq" id="WP_039359066.1">
    <property type="nucleotide sequence ID" value="NZ_JSAN01000083.1"/>
</dbReference>
<reference evidence="1 2" key="1">
    <citation type="journal article" date="2014" name="Mol. Biol. Evol.">
        <title>Massive expansion of Ubiquitination-related gene families within the Chlamydiae.</title>
        <authorList>
            <person name="Domman D."/>
            <person name="Collingro A."/>
            <person name="Lagkouvardos I."/>
            <person name="Gehre L."/>
            <person name="Weinmaier T."/>
            <person name="Rattei T."/>
            <person name="Subtil A."/>
            <person name="Horn M."/>
        </authorList>
    </citation>
    <scope>NUCLEOTIDE SEQUENCE [LARGE SCALE GENOMIC DNA]</scope>
    <source>
        <strain evidence="1 2">EI2</strain>
    </source>
</reference>
<evidence type="ECO:0000313" key="2">
    <source>
        <dbReference type="Proteomes" id="UP000031465"/>
    </source>
</evidence>
<organism evidence="1 2">
    <name type="scientific">Candidatus Protochlamydia amoebophila</name>
    <dbReference type="NCBI Taxonomy" id="362787"/>
    <lineage>
        <taxon>Bacteria</taxon>
        <taxon>Pseudomonadati</taxon>
        <taxon>Chlamydiota</taxon>
        <taxon>Chlamydiia</taxon>
        <taxon>Parachlamydiales</taxon>
        <taxon>Parachlamydiaceae</taxon>
        <taxon>Candidatus Protochlamydia</taxon>
    </lineage>
</organism>
<dbReference type="PATRIC" id="fig|362787.3.peg.1399"/>
<name>A0A0C1H191_9BACT</name>
<sequence>MTIKVESITRTTEVGQGTNLPSQYQHLITLSPALIKEMGKKSIDILFLDFGMAEGQLRLQNKRLSYQLRLIEKDRQTEKVEKKLAEYDRSAPIVTAAFAGVTAIAGAFAGGAGAQIGQGISQTISTTREHLDNKSRGRVEHHDHQYQTMGALIQDHSQELQRENQEFDRALSTADRAHQASQRVIEQLANAA</sequence>
<proteinExistence type="predicted"/>